<evidence type="ECO:0000313" key="2">
    <source>
        <dbReference type="EMBL" id="CAA9536639.1"/>
    </source>
</evidence>
<protein>
    <submittedName>
        <fullName evidence="2">Uncharacterized protein</fullName>
    </submittedName>
</protein>
<feature type="non-terminal residue" evidence="2">
    <location>
        <position position="1"/>
    </location>
</feature>
<feature type="compositionally biased region" description="Basic residues" evidence="1">
    <location>
        <begin position="26"/>
        <end position="68"/>
    </location>
</feature>
<accession>A0A6J4TZG2</accession>
<dbReference type="AlphaFoldDB" id="A0A6J4TZG2"/>
<organism evidence="2">
    <name type="scientific">uncultured Solirubrobacteraceae bacterium</name>
    <dbReference type="NCBI Taxonomy" id="1162706"/>
    <lineage>
        <taxon>Bacteria</taxon>
        <taxon>Bacillati</taxon>
        <taxon>Actinomycetota</taxon>
        <taxon>Thermoleophilia</taxon>
        <taxon>Solirubrobacterales</taxon>
        <taxon>Solirubrobacteraceae</taxon>
        <taxon>environmental samples</taxon>
    </lineage>
</organism>
<feature type="compositionally biased region" description="Basic residues" evidence="1">
    <location>
        <begin position="1"/>
        <end position="11"/>
    </location>
</feature>
<dbReference type="EMBL" id="CADCVT010000475">
    <property type="protein sequence ID" value="CAA9536639.1"/>
    <property type="molecule type" value="Genomic_DNA"/>
</dbReference>
<feature type="non-terminal residue" evidence="2">
    <location>
        <position position="122"/>
    </location>
</feature>
<reference evidence="2" key="1">
    <citation type="submission" date="2020-02" db="EMBL/GenBank/DDBJ databases">
        <authorList>
            <person name="Meier V. D."/>
        </authorList>
    </citation>
    <scope>NUCLEOTIDE SEQUENCE</scope>
    <source>
        <strain evidence="2">AVDCRST_MAG85</strain>
    </source>
</reference>
<feature type="region of interest" description="Disordered" evidence="1">
    <location>
        <begin position="1"/>
        <end position="122"/>
    </location>
</feature>
<name>A0A6J4TZG2_9ACTN</name>
<sequence length="122" mass="13251">GALGAHRRRRSLVPAPRRPGPDVMGPRRRRTGGHCRRGARTCRRSAPRRGPRRHRPARWRRLRAHARPSRAAGAAARRADLVGLRRGQRPGGGEGRGDGVRAEGPPDVGRAAAAHRRDAGSV</sequence>
<gene>
    <name evidence="2" type="ORF">AVDCRST_MAG85-4193</name>
</gene>
<evidence type="ECO:0000256" key="1">
    <source>
        <dbReference type="SAM" id="MobiDB-lite"/>
    </source>
</evidence>
<proteinExistence type="predicted"/>